<evidence type="ECO:0000256" key="1">
    <source>
        <dbReference type="SAM" id="MobiDB-lite"/>
    </source>
</evidence>
<feature type="compositionally biased region" description="Low complexity" evidence="1">
    <location>
        <begin position="23"/>
        <end position="32"/>
    </location>
</feature>
<name>A0AAX4JVF0_9TREE</name>
<proteinExistence type="predicted"/>
<dbReference type="GeneID" id="91094870"/>
<evidence type="ECO:0000313" key="3">
    <source>
        <dbReference type="Proteomes" id="UP001355207"/>
    </source>
</evidence>
<feature type="region of interest" description="Disordered" evidence="1">
    <location>
        <begin position="1"/>
        <end position="57"/>
    </location>
</feature>
<evidence type="ECO:0008006" key="4">
    <source>
        <dbReference type="Google" id="ProtNLM"/>
    </source>
</evidence>
<accession>A0AAX4JVF0</accession>
<sequence length="105" mass="11824">MPGVKRESTSTSSPDPDLEPIIKKTPPSTPNSKKAKTTPKEETPNKPKHTKQSWTEDEEIVFTELIGEVLKENLYAKIKLDGRLQRESPAVTAHLKAFMNKVKRV</sequence>
<protein>
    <recommendedName>
        <fullName evidence="4">Myb-like domain-containing protein</fullName>
    </recommendedName>
</protein>
<dbReference type="RefSeq" id="XP_066076042.1">
    <property type="nucleotide sequence ID" value="XM_066219945.1"/>
</dbReference>
<reference evidence="2 3" key="1">
    <citation type="submission" date="2024-01" db="EMBL/GenBank/DDBJ databases">
        <title>Comparative genomics of Cryptococcus and Kwoniella reveals pathogenesis evolution and contrasting modes of karyotype evolution via chromosome fusion or intercentromeric recombination.</title>
        <authorList>
            <person name="Coelho M.A."/>
            <person name="David-Palma M."/>
            <person name="Shea T."/>
            <person name="Bowers K."/>
            <person name="McGinley-Smith S."/>
            <person name="Mohammad A.W."/>
            <person name="Gnirke A."/>
            <person name="Yurkov A.M."/>
            <person name="Nowrousian M."/>
            <person name="Sun S."/>
            <person name="Cuomo C.A."/>
            <person name="Heitman J."/>
        </authorList>
    </citation>
    <scope>NUCLEOTIDE SEQUENCE [LARGE SCALE GENOMIC DNA]</scope>
    <source>
        <strain evidence="2 3">CBS 6074</strain>
    </source>
</reference>
<dbReference type="EMBL" id="CP144102">
    <property type="protein sequence ID" value="WWC89279.1"/>
    <property type="molecule type" value="Genomic_DNA"/>
</dbReference>
<dbReference type="Proteomes" id="UP001355207">
    <property type="component" value="Chromosome 5"/>
</dbReference>
<organism evidence="2 3">
    <name type="scientific">Kwoniella dendrophila CBS 6074</name>
    <dbReference type="NCBI Taxonomy" id="1295534"/>
    <lineage>
        <taxon>Eukaryota</taxon>
        <taxon>Fungi</taxon>
        <taxon>Dikarya</taxon>
        <taxon>Basidiomycota</taxon>
        <taxon>Agaricomycotina</taxon>
        <taxon>Tremellomycetes</taxon>
        <taxon>Tremellales</taxon>
        <taxon>Cryptococcaceae</taxon>
        <taxon>Kwoniella</taxon>
    </lineage>
</organism>
<dbReference type="AlphaFoldDB" id="A0AAX4JVF0"/>
<evidence type="ECO:0000313" key="2">
    <source>
        <dbReference type="EMBL" id="WWC89279.1"/>
    </source>
</evidence>
<gene>
    <name evidence="2" type="ORF">L201_004200</name>
</gene>
<keyword evidence="3" id="KW-1185">Reference proteome</keyword>